<dbReference type="RefSeq" id="WP_100340898.1">
    <property type="nucleotide sequence ID" value="NZ_PGFJ01000001.1"/>
</dbReference>
<evidence type="ECO:0000256" key="6">
    <source>
        <dbReference type="SAM" id="Phobius"/>
    </source>
</evidence>
<proteinExistence type="predicted"/>
<keyword evidence="3 6" id="KW-0812">Transmembrane</keyword>
<dbReference type="InterPro" id="IPR001851">
    <property type="entry name" value="ABC_transp_permease"/>
</dbReference>
<feature type="transmembrane region" description="Helical" evidence="6">
    <location>
        <begin position="235"/>
        <end position="253"/>
    </location>
</feature>
<evidence type="ECO:0000256" key="1">
    <source>
        <dbReference type="ARBA" id="ARBA00004651"/>
    </source>
</evidence>
<feature type="transmembrane region" description="Helical" evidence="6">
    <location>
        <begin position="203"/>
        <end position="223"/>
    </location>
</feature>
<dbReference type="OrthoDB" id="9778389at2"/>
<evidence type="ECO:0000256" key="4">
    <source>
        <dbReference type="ARBA" id="ARBA00022989"/>
    </source>
</evidence>
<accession>A0A2H9VV61</accession>
<gene>
    <name evidence="7" type="ORF">CLV57_1734</name>
</gene>
<reference evidence="7 8" key="1">
    <citation type="submission" date="2017-11" db="EMBL/GenBank/DDBJ databases">
        <title>Genomic Encyclopedia of Archaeal and Bacterial Type Strains, Phase II (KMG-II): From Individual Species to Whole Genera.</title>
        <authorList>
            <person name="Goeker M."/>
        </authorList>
    </citation>
    <scope>NUCLEOTIDE SEQUENCE [LARGE SCALE GENOMIC DNA]</scope>
    <source>
        <strain evidence="7 8">DSM 28175</strain>
    </source>
</reference>
<comment type="caution">
    <text evidence="7">The sequence shown here is derived from an EMBL/GenBank/DDBJ whole genome shotgun (WGS) entry which is preliminary data.</text>
</comment>
<organism evidence="7 8">
    <name type="scientific">Mucilaginibacter auburnensis</name>
    <dbReference type="NCBI Taxonomy" id="1457233"/>
    <lineage>
        <taxon>Bacteria</taxon>
        <taxon>Pseudomonadati</taxon>
        <taxon>Bacteroidota</taxon>
        <taxon>Sphingobacteriia</taxon>
        <taxon>Sphingobacteriales</taxon>
        <taxon>Sphingobacteriaceae</taxon>
        <taxon>Mucilaginibacter</taxon>
    </lineage>
</organism>
<dbReference type="GO" id="GO:0005886">
    <property type="term" value="C:plasma membrane"/>
    <property type="evidence" value="ECO:0007669"/>
    <property type="project" value="UniProtKB-SubCell"/>
</dbReference>
<keyword evidence="2" id="KW-1003">Cell membrane</keyword>
<protein>
    <submittedName>
        <fullName evidence="7">Putative ABC transport system permease protein</fullName>
    </submittedName>
</protein>
<feature type="transmembrane region" description="Helical" evidence="6">
    <location>
        <begin position="56"/>
        <end position="77"/>
    </location>
</feature>
<evidence type="ECO:0000256" key="3">
    <source>
        <dbReference type="ARBA" id="ARBA00022692"/>
    </source>
</evidence>
<dbReference type="Proteomes" id="UP000242687">
    <property type="component" value="Unassembled WGS sequence"/>
</dbReference>
<dbReference type="Pfam" id="PF02653">
    <property type="entry name" value="BPD_transp_2"/>
    <property type="match status" value="1"/>
</dbReference>
<dbReference type="PANTHER" id="PTHR32196:SF69">
    <property type="entry name" value="BRANCHED-CHAIN AMINO ACID TRANSPORT SYSTEM, PERMEASE PROTEIN"/>
    <property type="match status" value="1"/>
</dbReference>
<evidence type="ECO:0000313" key="7">
    <source>
        <dbReference type="EMBL" id="PJJ84713.1"/>
    </source>
</evidence>
<sequence>MSFYLTALLQGLCFAGLALGIFISMKIFKIPDITTDGSYTLGGAVTAVMLTHKLPFALVLPTVFAAGAVAGAITGFLHTKLKINALLAGILVMTALYSINQLVMGRSDLPLINTPSLYTILFISGDANINTFWILALFVLTIIALIGYLLKTDFGLAMRATGDSETMIRALGVNTDTMKIIGLALANALTAVSGYLMSQLQGFADINMGIGIVIIGLGSVIIAETLISRFQITSVWLSLALVLAGAVAFQLVLAFTLDIGVDAKLLKLVTALFVLLIVSLPRLNFFSKPL</sequence>
<feature type="transmembrane region" description="Helical" evidence="6">
    <location>
        <begin position="177"/>
        <end position="197"/>
    </location>
</feature>
<evidence type="ECO:0000256" key="5">
    <source>
        <dbReference type="ARBA" id="ARBA00023136"/>
    </source>
</evidence>
<dbReference type="GO" id="GO:0022857">
    <property type="term" value="F:transmembrane transporter activity"/>
    <property type="evidence" value="ECO:0007669"/>
    <property type="project" value="InterPro"/>
</dbReference>
<keyword evidence="8" id="KW-1185">Reference proteome</keyword>
<keyword evidence="4 6" id="KW-1133">Transmembrane helix</keyword>
<dbReference type="AlphaFoldDB" id="A0A2H9VV61"/>
<evidence type="ECO:0000256" key="2">
    <source>
        <dbReference type="ARBA" id="ARBA00022475"/>
    </source>
</evidence>
<feature type="transmembrane region" description="Helical" evidence="6">
    <location>
        <begin position="265"/>
        <end position="285"/>
    </location>
</feature>
<dbReference type="PANTHER" id="PTHR32196">
    <property type="entry name" value="ABC TRANSPORTER PERMEASE PROTEIN YPHD-RELATED-RELATED"/>
    <property type="match status" value="1"/>
</dbReference>
<evidence type="ECO:0000313" key="8">
    <source>
        <dbReference type="Proteomes" id="UP000242687"/>
    </source>
</evidence>
<dbReference type="CDD" id="cd06574">
    <property type="entry name" value="TM_PBP1_branched-chain-AA_like"/>
    <property type="match status" value="1"/>
</dbReference>
<feature type="transmembrane region" description="Helical" evidence="6">
    <location>
        <begin position="131"/>
        <end position="150"/>
    </location>
</feature>
<dbReference type="EMBL" id="PGFJ01000001">
    <property type="protein sequence ID" value="PJJ84713.1"/>
    <property type="molecule type" value="Genomic_DNA"/>
</dbReference>
<name>A0A2H9VV61_9SPHI</name>
<feature type="transmembrane region" description="Helical" evidence="6">
    <location>
        <begin position="84"/>
        <end position="103"/>
    </location>
</feature>
<comment type="subcellular location">
    <subcellularLocation>
        <location evidence="1">Cell membrane</location>
        <topology evidence="1">Multi-pass membrane protein</topology>
    </subcellularLocation>
</comment>
<keyword evidence="5 6" id="KW-0472">Membrane</keyword>